<name>A0A856ME72_9CYAN</name>
<gene>
    <name evidence="1" type="ORF">DP114_18470</name>
</gene>
<dbReference type="EMBL" id="CP030118">
    <property type="protein sequence ID" value="QDL09615.1"/>
    <property type="molecule type" value="Genomic_DNA"/>
</dbReference>
<dbReference type="Proteomes" id="UP000503129">
    <property type="component" value="Chromosome"/>
</dbReference>
<protein>
    <submittedName>
        <fullName evidence="1">Uncharacterized protein</fullName>
    </submittedName>
</protein>
<proteinExistence type="predicted"/>
<sequence>MEPLTAGAIAIGTVIATKALEKTGEKVGETLWNKTGEFLVTLKKHSPHTVVAIEKAPSQPLDYGKAVLEVESVAKAHPQVNLAVQELVAAAQANPPLNLADALKEIKAAVEKSQHPDAPAFIQNIQKAINAAQTQTIDQRNSTFNI</sequence>
<dbReference type="RefSeq" id="WP_171976763.1">
    <property type="nucleotide sequence ID" value="NZ_CAWOXK010000001.1"/>
</dbReference>
<reference evidence="1 2" key="1">
    <citation type="submission" date="2018-06" db="EMBL/GenBank/DDBJ databases">
        <title>Comparative genomics of Brasilonema spp. strains.</title>
        <authorList>
            <person name="Alvarenga D.O."/>
            <person name="Fiore M.F."/>
            <person name="Varani A.M."/>
        </authorList>
    </citation>
    <scope>NUCLEOTIDE SEQUENCE [LARGE SCALE GENOMIC DNA]</scope>
    <source>
        <strain evidence="1 2">CENA114</strain>
    </source>
</reference>
<evidence type="ECO:0000313" key="1">
    <source>
        <dbReference type="EMBL" id="QDL09615.1"/>
    </source>
</evidence>
<evidence type="ECO:0000313" key="2">
    <source>
        <dbReference type="Proteomes" id="UP000503129"/>
    </source>
</evidence>
<keyword evidence="2" id="KW-1185">Reference proteome</keyword>
<dbReference type="AlphaFoldDB" id="A0A856ME72"/>
<organism evidence="1 2">
    <name type="scientific">Brasilonema sennae CENA114</name>
    <dbReference type="NCBI Taxonomy" id="415709"/>
    <lineage>
        <taxon>Bacteria</taxon>
        <taxon>Bacillati</taxon>
        <taxon>Cyanobacteriota</taxon>
        <taxon>Cyanophyceae</taxon>
        <taxon>Nostocales</taxon>
        <taxon>Scytonemataceae</taxon>
        <taxon>Brasilonema</taxon>
        <taxon>Bromeliae group (in: Brasilonema)</taxon>
    </lineage>
</organism>
<dbReference type="KEGG" id="bsen:DP114_18470"/>
<accession>A0A856ME72</accession>